<dbReference type="SFLD" id="SFLDG01061">
    <property type="entry name" value="methylthiotransferase"/>
    <property type="match status" value="1"/>
</dbReference>
<evidence type="ECO:0000259" key="16">
    <source>
        <dbReference type="PROSITE" id="PS51918"/>
    </source>
</evidence>
<evidence type="ECO:0000259" key="15">
    <source>
        <dbReference type="PROSITE" id="PS51449"/>
    </source>
</evidence>
<evidence type="ECO:0000256" key="1">
    <source>
        <dbReference type="ARBA" id="ARBA00001966"/>
    </source>
</evidence>
<accession>R4MBE1</accession>
<evidence type="ECO:0000256" key="12">
    <source>
        <dbReference type="ARBA" id="ARBA00080698"/>
    </source>
</evidence>
<dbReference type="NCBIfam" id="TIGR00089">
    <property type="entry name" value="MiaB/RimO family radical SAM methylthiotransferase"/>
    <property type="match status" value="1"/>
</dbReference>
<dbReference type="InterPro" id="IPR005839">
    <property type="entry name" value="Methylthiotransferase"/>
</dbReference>
<dbReference type="Pfam" id="PF00919">
    <property type="entry name" value="UPF0004"/>
    <property type="match status" value="1"/>
</dbReference>
<dbReference type="InterPro" id="IPR023404">
    <property type="entry name" value="rSAM_horseshoe"/>
</dbReference>
<dbReference type="FunFam" id="3.80.30.20:FF:000001">
    <property type="entry name" value="tRNA-2-methylthio-N(6)-dimethylallyladenosine synthase 2"/>
    <property type="match status" value="1"/>
</dbReference>
<feature type="compositionally biased region" description="Basic residues" evidence="14">
    <location>
        <begin position="389"/>
        <end position="406"/>
    </location>
</feature>
<dbReference type="InterPro" id="IPR020612">
    <property type="entry name" value="Methylthiotransferase_CS"/>
</dbReference>
<dbReference type="EMBL" id="CP005386">
    <property type="protein sequence ID" value="AGL28180.1"/>
    <property type="molecule type" value="Genomic_DNA"/>
</dbReference>
<dbReference type="GO" id="GO:0046872">
    <property type="term" value="F:metal ion binding"/>
    <property type="evidence" value="ECO:0007669"/>
    <property type="project" value="UniProtKB-KW"/>
</dbReference>
<dbReference type="InterPro" id="IPR006638">
    <property type="entry name" value="Elp3/MiaA/NifB-like_rSAM"/>
</dbReference>
<evidence type="ECO:0000256" key="5">
    <source>
        <dbReference type="ARBA" id="ARBA00022691"/>
    </source>
</evidence>
<dbReference type="CDD" id="cd01335">
    <property type="entry name" value="Radical_SAM"/>
    <property type="match status" value="1"/>
</dbReference>
<dbReference type="NCBIfam" id="TIGR01574">
    <property type="entry name" value="miaB-methiolase"/>
    <property type="match status" value="1"/>
</dbReference>
<dbReference type="FunFam" id="3.40.50.12160:FF:000003">
    <property type="entry name" value="CDK5 regulatory subunit-associated protein 1"/>
    <property type="match status" value="1"/>
</dbReference>
<evidence type="ECO:0000313" key="18">
    <source>
        <dbReference type="Proteomes" id="UP000013548"/>
    </source>
</evidence>
<dbReference type="PROSITE" id="PS51918">
    <property type="entry name" value="RADICAL_SAM"/>
    <property type="match status" value="1"/>
</dbReference>
<sequence>MLRDCRPAAGYRRATDGSEADVVVFNTCAVRENADNRLYGNLSHLAPRKRANPDMQIAVGGCLAQKDRDAVLRRAPWVDVVFGTHNIGSLPTLLERARHNKVAQVEIAEALQQFPSSLPSSRESAYAAWVSISVGCNNSCTFCIVPSLRGREVDRSPADILAEVRSLVNDGVLEVTLLGQNVNAYGVSFADPALPRNRGAFAELADLENDIDGLEREFSPHPAEFTDDVIEAMAYGNACPALHMPLQSGSDRILRAMRRSYRAERYLGIIERVRAAIPHAAITTDLIVGFPGETEEDFAATLDVVRRARFAAAFTFQYSKRPGTPAAQLDGQLPKAVVQERYERLIALQEQISLEANRALVGQAVEVLVATEGRQSPKWAGARRAPGALHRRPAARASRRRHHHEGHRSGAAPPHRRRRRPDPPPHPRRRRAHRRAAGARRSALWHHGVGCRSARAKPGGCR</sequence>
<evidence type="ECO:0000313" key="17">
    <source>
        <dbReference type="EMBL" id="AGL28180.1"/>
    </source>
</evidence>
<keyword evidence="7" id="KW-0408">Iron</keyword>
<comment type="function">
    <text evidence="2">Catalyzes the methylthiolation of N6-(dimethylallyl)adenosine (i(6)A), leading to the formation of 2-methylthio-N6-(dimethylallyl)adenosine (ms(2)i(6)A) at position 37 in tRNAs that read codons beginning with uridine.</text>
</comment>
<evidence type="ECO:0000256" key="7">
    <source>
        <dbReference type="ARBA" id="ARBA00023004"/>
    </source>
</evidence>
<keyword evidence="3" id="KW-0004">4Fe-4S</keyword>
<feature type="domain" description="MTTase N-terminal" evidence="15">
    <location>
        <begin position="1"/>
        <end position="99"/>
    </location>
</feature>
<dbReference type="SFLD" id="SFLDG01082">
    <property type="entry name" value="B12-binding_domain_containing"/>
    <property type="match status" value="1"/>
</dbReference>
<keyword evidence="4 17" id="KW-0808">Transferase</keyword>
<evidence type="ECO:0000256" key="4">
    <source>
        <dbReference type="ARBA" id="ARBA00022679"/>
    </source>
</evidence>
<keyword evidence="6" id="KW-0479">Metal-binding</keyword>
<protein>
    <recommendedName>
        <fullName evidence="11">tRNA-2-methylthio-N(6)-dimethylallyladenosine synthase</fullName>
        <ecNumber evidence="9">2.8.4.3</ecNumber>
    </recommendedName>
    <alternativeName>
        <fullName evidence="13">(Dimethylallyl)adenosine tRNA methylthiotransferase MiaB</fullName>
    </alternativeName>
    <alternativeName>
        <fullName evidence="12">tRNA-i(6)A37 methylthiotransferase</fullName>
    </alternativeName>
</protein>
<evidence type="ECO:0000256" key="8">
    <source>
        <dbReference type="ARBA" id="ARBA00023014"/>
    </source>
</evidence>
<dbReference type="AlphaFoldDB" id="R4MBE1"/>
<reference evidence="17 18" key="1">
    <citation type="journal article" date="2013" name="Genome Announc.">
        <title>Whole-Genome Sequences of Four Clinical Isolates of Mycobacterium tuberculosis from Tamil Nadu, South India.</title>
        <authorList>
            <person name="Narayanan S."/>
            <person name="Deshpande U."/>
        </authorList>
    </citation>
    <scope>NUCLEOTIDE SEQUENCE [LARGE SCALE GENOMIC DNA]</scope>
    <source>
        <strain evidence="17 18">CAS/NITR204</strain>
    </source>
</reference>
<dbReference type="SFLD" id="SFLDS00029">
    <property type="entry name" value="Radical_SAM"/>
    <property type="match status" value="1"/>
</dbReference>
<dbReference type="InterPro" id="IPR038135">
    <property type="entry name" value="Methylthiotransferase_N_sf"/>
</dbReference>
<evidence type="ECO:0000256" key="9">
    <source>
        <dbReference type="ARBA" id="ARBA00033765"/>
    </source>
</evidence>
<dbReference type="Pfam" id="PF04055">
    <property type="entry name" value="Radical_SAM"/>
    <property type="match status" value="1"/>
</dbReference>
<dbReference type="InterPro" id="IPR058240">
    <property type="entry name" value="rSAM_sf"/>
</dbReference>
<dbReference type="GO" id="GO:0005829">
    <property type="term" value="C:cytosol"/>
    <property type="evidence" value="ECO:0007669"/>
    <property type="project" value="TreeGrafter"/>
</dbReference>
<dbReference type="BioCyc" id="MTUB1310114:G13A2-2759-MONOMER"/>
<evidence type="ECO:0000256" key="6">
    <source>
        <dbReference type="ARBA" id="ARBA00022723"/>
    </source>
</evidence>
<feature type="domain" description="Radical SAM core" evidence="16">
    <location>
        <begin position="122"/>
        <end position="355"/>
    </location>
</feature>
<evidence type="ECO:0000256" key="10">
    <source>
        <dbReference type="ARBA" id="ARBA00051425"/>
    </source>
</evidence>
<dbReference type="GO" id="GO:0051539">
    <property type="term" value="F:4 iron, 4 sulfur cluster binding"/>
    <property type="evidence" value="ECO:0007669"/>
    <property type="project" value="UniProtKB-KW"/>
</dbReference>
<dbReference type="KEGG" id="mtuc:J113_18975"/>
<dbReference type="PROSITE" id="PS01278">
    <property type="entry name" value="MTTASE_RADICAL"/>
    <property type="match status" value="1"/>
</dbReference>
<dbReference type="HOGENOM" id="CLU_018697_2_2_11"/>
<dbReference type="GO" id="GO:0035597">
    <property type="term" value="F:tRNA-2-methylthio-N(6)-dimethylallyladenosine(37) synthase activity"/>
    <property type="evidence" value="ECO:0007669"/>
    <property type="project" value="UniProtKB-EC"/>
</dbReference>
<dbReference type="InterPro" id="IPR007197">
    <property type="entry name" value="rSAM"/>
</dbReference>
<evidence type="ECO:0000256" key="3">
    <source>
        <dbReference type="ARBA" id="ARBA00022485"/>
    </source>
</evidence>
<comment type="cofactor">
    <cofactor evidence="1">
        <name>[4Fe-4S] cluster</name>
        <dbReference type="ChEBI" id="CHEBI:49883"/>
    </cofactor>
</comment>
<dbReference type="Proteomes" id="UP000013548">
    <property type="component" value="Chromosome"/>
</dbReference>
<evidence type="ECO:0000256" key="2">
    <source>
        <dbReference type="ARBA" id="ARBA00003234"/>
    </source>
</evidence>
<dbReference type="PANTHER" id="PTHR43020:SF2">
    <property type="entry name" value="MITOCHONDRIAL TRNA METHYLTHIOTRANSFERASE CDK5RAP1"/>
    <property type="match status" value="1"/>
</dbReference>
<dbReference type="PROSITE" id="PS51449">
    <property type="entry name" value="MTTASE_N"/>
    <property type="match status" value="1"/>
</dbReference>
<feature type="region of interest" description="Disordered" evidence="14">
    <location>
        <begin position="375"/>
        <end position="462"/>
    </location>
</feature>
<dbReference type="Gene3D" id="3.40.50.12160">
    <property type="entry name" value="Methylthiotransferase, N-terminal domain"/>
    <property type="match status" value="1"/>
</dbReference>
<keyword evidence="5" id="KW-0949">S-adenosyl-L-methionine</keyword>
<evidence type="ECO:0000256" key="11">
    <source>
        <dbReference type="ARBA" id="ARBA00068570"/>
    </source>
</evidence>
<keyword evidence="8" id="KW-0411">Iron-sulfur</keyword>
<dbReference type="EC" id="2.8.4.3" evidence="9"/>
<evidence type="ECO:0000256" key="14">
    <source>
        <dbReference type="SAM" id="MobiDB-lite"/>
    </source>
</evidence>
<dbReference type="Gene3D" id="3.80.30.20">
    <property type="entry name" value="tm_1862 like domain"/>
    <property type="match status" value="1"/>
</dbReference>
<dbReference type="SUPFAM" id="SSF102114">
    <property type="entry name" value="Radical SAM enzymes"/>
    <property type="match status" value="1"/>
</dbReference>
<comment type="catalytic activity">
    <reaction evidence="10">
        <text>N(6)-dimethylallyladenosine(37) in tRNA + (sulfur carrier)-SH + AH2 + 2 S-adenosyl-L-methionine = 2-methylsulfanyl-N(6)-dimethylallyladenosine(37) in tRNA + (sulfur carrier)-H + 5'-deoxyadenosine + L-methionine + A + S-adenosyl-L-homocysteine + 2 H(+)</text>
        <dbReference type="Rhea" id="RHEA:37067"/>
        <dbReference type="Rhea" id="RHEA-COMP:10375"/>
        <dbReference type="Rhea" id="RHEA-COMP:10376"/>
        <dbReference type="Rhea" id="RHEA-COMP:14737"/>
        <dbReference type="Rhea" id="RHEA-COMP:14739"/>
        <dbReference type="ChEBI" id="CHEBI:13193"/>
        <dbReference type="ChEBI" id="CHEBI:15378"/>
        <dbReference type="ChEBI" id="CHEBI:17319"/>
        <dbReference type="ChEBI" id="CHEBI:17499"/>
        <dbReference type="ChEBI" id="CHEBI:29917"/>
        <dbReference type="ChEBI" id="CHEBI:57844"/>
        <dbReference type="ChEBI" id="CHEBI:57856"/>
        <dbReference type="ChEBI" id="CHEBI:59789"/>
        <dbReference type="ChEBI" id="CHEBI:64428"/>
        <dbReference type="ChEBI" id="CHEBI:74415"/>
        <dbReference type="ChEBI" id="CHEBI:74417"/>
        <dbReference type="EC" id="2.8.4.3"/>
    </reaction>
</comment>
<feature type="compositionally biased region" description="Basic residues" evidence="14">
    <location>
        <begin position="414"/>
        <end position="438"/>
    </location>
</feature>
<dbReference type="InterPro" id="IPR013848">
    <property type="entry name" value="Methylthiotransferase_N"/>
</dbReference>
<evidence type="ECO:0000256" key="13">
    <source>
        <dbReference type="ARBA" id="ARBA00081141"/>
    </source>
</evidence>
<dbReference type="PANTHER" id="PTHR43020">
    <property type="entry name" value="CDK5 REGULATORY SUBUNIT-ASSOCIATED PROTEIN 1"/>
    <property type="match status" value="1"/>
</dbReference>
<organism evidence="17 18">
    <name type="scientific">Mycobacterium tuberculosis CAS/NITR204</name>
    <dbReference type="NCBI Taxonomy" id="1310114"/>
    <lineage>
        <taxon>Bacteria</taxon>
        <taxon>Bacillati</taxon>
        <taxon>Actinomycetota</taxon>
        <taxon>Actinomycetes</taxon>
        <taxon>Mycobacteriales</taxon>
        <taxon>Mycobacteriaceae</taxon>
        <taxon>Mycobacterium</taxon>
        <taxon>Mycobacterium tuberculosis complex</taxon>
    </lineage>
</organism>
<proteinExistence type="predicted"/>
<name>R4MBE1_MYCTX</name>
<dbReference type="PATRIC" id="fig|1310114.3.peg.3999"/>
<gene>
    <name evidence="17" type="ORF">J113_18975</name>
</gene>
<dbReference type="SMART" id="SM00729">
    <property type="entry name" value="Elp3"/>
    <property type="match status" value="1"/>
</dbReference>